<feature type="signal peptide" evidence="1">
    <location>
        <begin position="1"/>
        <end position="19"/>
    </location>
</feature>
<evidence type="ECO:0000313" key="4">
    <source>
        <dbReference type="Proteomes" id="UP001589828"/>
    </source>
</evidence>
<dbReference type="RefSeq" id="WP_377024368.1">
    <property type="nucleotide sequence ID" value="NZ_JBHLTS010000063.1"/>
</dbReference>
<dbReference type="NCBIfam" id="TIGR04183">
    <property type="entry name" value="Por_Secre_tail"/>
    <property type="match status" value="1"/>
</dbReference>
<dbReference type="Proteomes" id="UP001589828">
    <property type="component" value="Unassembled WGS sequence"/>
</dbReference>
<dbReference type="Pfam" id="PF18962">
    <property type="entry name" value="Por_Secre_tail"/>
    <property type="match status" value="1"/>
</dbReference>
<feature type="domain" description="Secretion system C-terminal sorting" evidence="2">
    <location>
        <begin position="1032"/>
        <end position="1101"/>
    </location>
</feature>
<evidence type="ECO:0000256" key="1">
    <source>
        <dbReference type="SAM" id="SignalP"/>
    </source>
</evidence>
<dbReference type="EMBL" id="JBHLTS010000063">
    <property type="protein sequence ID" value="MFC0516593.1"/>
    <property type="molecule type" value="Genomic_DNA"/>
</dbReference>
<protein>
    <submittedName>
        <fullName evidence="3">T9SS type A sorting domain-containing protein</fullName>
    </submittedName>
</protein>
<name>A0ABV6LAX9_9SPHI</name>
<reference evidence="3 4" key="1">
    <citation type="submission" date="2024-09" db="EMBL/GenBank/DDBJ databases">
        <authorList>
            <person name="Sun Q."/>
            <person name="Mori K."/>
        </authorList>
    </citation>
    <scope>NUCLEOTIDE SEQUENCE [LARGE SCALE GENOMIC DNA]</scope>
    <source>
        <strain evidence="3 4">NCAIM B.02415</strain>
    </source>
</reference>
<keyword evidence="4" id="KW-1185">Reference proteome</keyword>
<sequence length="1110" mass="116705">MKNKIVLILFLFFSSAASATVYDWVGGASPNPNAWTDKNNWKVPGCLGLCFVTPSAAPGSADAIQLGVNFTFSSANAPIITANTTCASVSFGTLQASTVLTVAGSSVTLTVTGTIEQLPSAISINLLGNNTVTGTLAGTGSISCASVQAGDLITLLNVLALSTNNVQLVSTVANLNVTGNINVYSTAYIALIIPLGYNNAAFYLRGGTTTVNGQLLTKNLTNGILPLGSAASISTFTIDIPSSSTLTPNLKLTNATPIDPLSIAGSIDFYNNSGGSGTCTVEYSGTSTQTVYTESSTLLDINPAAYQNIIFSSAGTKSVTAGNLSVWGNWNSASGKVDVISNNPSVIFGGTAQSLSDAGSDGGNGVVFKNIFVQGSGTKTMSASGSGKFAVSSAGILTMGGTATLVAGGVLTLNSDASGSATVASIPSGTAITGNVNVQRYISGGSSHRGYRLLTSPVNNGSGAFTLAYLKTSAYVTGTTMAAGGFDPSPNANNPTIYFFRENTARSITSFTSGNYRGVNSITSSPYSFDSESGSYTLYSGNGFLFFFRGDRSTTIAQATVVSHIPENTTFTAAGSLNQGNITVKHWYTGTSALLYTSTTGSTVQGYNLVGNPYASTINFEKLNRKGVSGGNADPTSSMYISGEKAQIYTTVTANIPPVVSMWVYNSTNKQYESYQQNANQITSVADTTTTINPGIQSISGGAAGNMIASGQGFFVRATGAGQTMIFRESAKTNTQPSSTTLNKVLSMPKGNMPLAMATTKQSSLVAAEPAPANQPAWPRPLMRLQLIKDSLNLDGVAIVLIKDISPAFDQNKDTEDLGGSGAPESLSVLSSDSIQVSIHRHPLPGKTQETIRLFADATASGPYQLKLTDIKGLPDLYEVWLKDKFLNDSLDIKTHPEYNFNIDKSNNATFGAGRLQLIVRQNQTLMVHLLNFDAKKVTDGAQVTWLAENEANYTTYIVERSTNNGKTFRPIGTLYSNGAKNYSLNDQTPAQGLNQYRLKQIDLNGDSTYSKIVPVMFSNKAQNTISSIMNLYPNPATDVIHAEMKIGNGSAYKYKINITNSEGKLMATATSSQPNWQNNVAAFVPGTYIMQVVNGNDNSVIGFKKFIKQ</sequence>
<dbReference type="InterPro" id="IPR013783">
    <property type="entry name" value="Ig-like_fold"/>
</dbReference>
<proteinExistence type="predicted"/>
<comment type="caution">
    <text evidence="3">The sequence shown here is derived from an EMBL/GenBank/DDBJ whole genome shotgun (WGS) entry which is preliminary data.</text>
</comment>
<dbReference type="Gene3D" id="2.60.40.10">
    <property type="entry name" value="Immunoglobulins"/>
    <property type="match status" value="1"/>
</dbReference>
<feature type="chain" id="PRO_5046790870" evidence="1">
    <location>
        <begin position="20"/>
        <end position="1110"/>
    </location>
</feature>
<evidence type="ECO:0000313" key="3">
    <source>
        <dbReference type="EMBL" id="MFC0516593.1"/>
    </source>
</evidence>
<dbReference type="InterPro" id="IPR026444">
    <property type="entry name" value="Secre_tail"/>
</dbReference>
<evidence type="ECO:0000259" key="2">
    <source>
        <dbReference type="Pfam" id="PF18962"/>
    </source>
</evidence>
<gene>
    <name evidence="3" type="ORF">ACFFGT_20470</name>
</gene>
<keyword evidence="1" id="KW-0732">Signal</keyword>
<organism evidence="3 4">
    <name type="scientific">Mucilaginibacter angelicae</name>
    <dbReference type="NCBI Taxonomy" id="869718"/>
    <lineage>
        <taxon>Bacteria</taxon>
        <taxon>Pseudomonadati</taxon>
        <taxon>Bacteroidota</taxon>
        <taxon>Sphingobacteriia</taxon>
        <taxon>Sphingobacteriales</taxon>
        <taxon>Sphingobacteriaceae</taxon>
        <taxon>Mucilaginibacter</taxon>
    </lineage>
</organism>
<accession>A0ABV6LAX9</accession>